<evidence type="ECO:0000256" key="5">
    <source>
        <dbReference type="ARBA" id="ARBA00022737"/>
    </source>
</evidence>
<dbReference type="Pfam" id="PF03741">
    <property type="entry name" value="TerC"/>
    <property type="match status" value="1"/>
</dbReference>
<dbReference type="Gene3D" id="3.30.465.10">
    <property type="match status" value="1"/>
</dbReference>
<evidence type="ECO:0000259" key="11">
    <source>
        <dbReference type="PROSITE" id="PS51371"/>
    </source>
</evidence>
<evidence type="ECO:0000256" key="9">
    <source>
        <dbReference type="PROSITE-ProRule" id="PRU00703"/>
    </source>
</evidence>
<keyword evidence="4 10" id="KW-0812">Transmembrane</keyword>
<feature type="domain" description="CBS" evidence="11">
    <location>
        <begin position="362"/>
        <end position="421"/>
    </location>
</feature>
<keyword evidence="7 9" id="KW-0129">CBS domain</keyword>
<feature type="transmembrane region" description="Helical" evidence="10">
    <location>
        <begin position="125"/>
        <end position="148"/>
    </location>
</feature>
<keyword evidence="8 10" id="KW-0472">Membrane</keyword>
<evidence type="ECO:0000256" key="10">
    <source>
        <dbReference type="SAM" id="Phobius"/>
    </source>
</evidence>
<keyword evidence="13" id="KW-1185">Reference proteome</keyword>
<dbReference type="EMBL" id="JAUZQE010000038">
    <property type="protein sequence ID" value="MDR4126841.1"/>
    <property type="molecule type" value="Genomic_DNA"/>
</dbReference>
<feature type="transmembrane region" description="Helical" evidence="10">
    <location>
        <begin position="184"/>
        <end position="207"/>
    </location>
</feature>
<dbReference type="SUPFAM" id="SSF56176">
    <property type="entry name" value="FAD-binding/transporter-associated domain-like"/>
    <property type="match status" value="1"/>
</dbReference>
<keyword evidence="3" id="KW-1003">Cell membrane</keyword>
<evidence type="ECO:0000256" key="6">
    <source>
        <dbReference type="ARBA" id="ARBA00022989"/>
    </source>
</evidence>
<evidence type="ECO:0000256" key="3">
    <source>
        <dbReference type="ARBA" id="ARBA00022475"/>
    </source>
</evidence>
<feature type="transmembrane region" description="Helical" evidence="10">
    <location>
        <begin position="154"/>
        <end position="172"/>
    </location>
</feature>
<gene>
    <name evidence="12" type="ORF">Q8947_12710</name>
</gene>
<reference evidence="12 13" key="1">
    <citation type="submission" date="2023-08" db="EMBL/GenBank/DDBJ databases">
        <title>Alcaligenaceae gen. nov., a novel taxon isolated from the sludge of Yixing Pesticide Factory.</title>
        <authorList>
            <person name="Ruan L."/>
        </authorList>
    </citation>
    <scope>NUCLEOTIDE SEQUENCE [LARGE SCALE GENOMIC DNA]</scope>
    <source>
        <strain evidence="12 13">LG-2</strain>
    </source>
</reference>
<feature type="transmembrane region" description="Helical" evidence="10">
    <location>
        <begin position="88"/>
        <end position="105"/>
    </location>
</feature>
<protein>
    <submittedName>
        <fullName evidence="12">TerC family protein</fullName>
    </submittedName>
</protein>
<dbReference type="RefSeq" id="WP_347287476.1">
    <property type="nucleotide sequence ID" value="NZ_JAUZQE010000038.1"/>
</dbReference>
<dbReference type="Gene3D" id="3.10.580.10">
    <property type="entry name" value="CBS-domain"/>
    <property type="match status" value="1"/>
</dbReference>
<name>A0ABU1D8R1_9BURK</name>
<dbReference type="InterPro" id="IPR005170">
    <property type="entry name" value="Transptr-assoc_dom"/>
</dbReference>
<dbReference type="InterPro" id="IPR016169">
    <property type="entry name" value="FAD-bd_PCMH_sub2"/>
</dbReference>
<comment type="subcellular location">
    <subcellularLocation>
        <location evidence="1">Cell membrane</location>
        <topology evidence="1">Multi-pass membrane protein</topology>
    </subcellularLocation>
</comment>
<evidence type="ECO:0000256" key="4">
    <source>
        <dbReference type="ARBA" id="ARBA00022692"/>
    </source>
</evidence>
<feature type="transmembrane region" description="Helical" evidence="10">
    <location>
        <begin position="213"/>
        <end position="231"/>
    </location>
</feature>
<evidence type="ECO:0000313" key="12">
    <source>
        <dbReference type="EMBL" id="MDR4126841.1"/>
    </source>
</evidence>
<dbReference type="PROSITE" id="PS51371">
    <property type="entry name" value="CBS"/>
    <property type="match status" value="1"/>
</dbReference>
<dbReference type="InterPro" id="IPR044751">
    <property type="entry name" value="Ion_transp-like_CBS"/>
</dbReference>
<evidence type="ECO:0000313" key="13">
    <source>
        <dbReference type="Proteomes" id="UP001232156"/>
    </source>
</evidence>
<dbReference type="InterPro" id="IPR000644">
    <property type="entry name" value="CBS_dom"/>
</dbReference>
<keyword evidence="6 10" id="KW-1133">Transmembrane helix</keyword>
<dbReference type="PANTHER" id="PTHR22777:SF15">
    <property type="entry name" value="UPF0053 INNER MEMBRANE PROTEIN YOAE"/>
    <property type="match status" value="1"/>
</dbReference>
<feature type="transmembrane region" description="Helical" evidence="10">
    <location>
        <begin position="47"/>
        <end position="68"/>
    </location>
</feature>
<dbReference type="SMART" id="SM01091">
    <property type="entry name" value="CorC_HlyC"/>
    <property type="match status" value="1"/>
</dbReference>
<dbReference type="SUPFAM" id="SSF54631">
    <property type="entry name" value="CBS-domain pair"/>
    <property type="match status" value="1"/>
</dbReference>
<dbReference type="Pfam" id="PF00571">
    <property type="entry name" value="CBS"/>
    <property type="match status" value="1"/>
</dbReference>
<keyword evidence="5" id="KW-0677">Repeat</keyword>
<sequence>MEWIADPSAWAGLFTLVLLEIVLGIDNLIFIAILVDKLPPHQRDRARVVGLSLALIMRLALLSLISWLVALTDVWFSIGTLSFSKRDIILIVGGLFLLLKGTVELHERVEGKAAHASGSRLHAGFGVIVLQIVVLDAVFSLDAVITAVGMVDHLSIMMVAVTIAILLMLVASKPLTRFVSAHPTVVILCLGFLLTIGFTLMVEGFGIVVPKGYLYAAITFSVMIETLNQLARRNMQRRAASRPLRERTAEGVLRMLGMGPAGAAAEAGEADTAPAQVFEDEERYMVSGVLTLADRSIHSVMTPRTEVSWLNIDDPADVLRERVLASPHSFFPVCRGSLDDVVGIGRAKQIVADLIEHGAIRVSRLRDPVIVHESIGMLRLMETLKRSRGQLVLVTDEFGAIEGLVTPMDVFEAIAGEFPDEDEAPDIEELEEGRWRVDGGADLLHLELLLNTDGLANDDDDYSTVAGFMLERFGHLPEAGDQCEHADGEVLYVFTVERMQGRRIATVLIERKPAADTETQETKNE</sequence>
<comment type="caution">
    <text evidence="12">The sequence shown here is derived from an EMBL/GenBank/DDBJ whole genome shotgun (WGS) entry which is preliminary data.</text>
</comment>
<proteinExistence type="inferred from homology"/>
<dbReference type="Pfam" id="PF03471">
    <property type="entry name" value="CorC_HlyC"/>
    <property type="match status" value="1"/>
</dbReference>
<dbReference type="CDD" id="cd04590">
    <property type="entry name" value="CBS_pair_CorC_HlyC_assoc"/>
    <property type="match status" value="1"/>
</dbReference>
<dbReference type="InterPro" id="IPR046342">
    <property type="entry name" value="CBS_dom_sf"/>
</dbReference>
<dbReference type="InterPro" id="IPR036318">
    <property type="entry name" value="FAD-bd_PCMH-like_sf"/>
</dbReference>
<feature type="transmembrane region" description="Helical" evidence="10">
    <location>
        <begin position="12"/>
        <end position="35"/>
    </location>
</feature>
<evidence type="ECO:0000256" key="2">
    <source>
        <dbReference type="ARBA" id="ARBA00006337"/>
    </source>
</evidence>
<comment type="similarity">
    <text evidence="2">Belongs to the UPF0053 family.</text>
</comment>
<dbReference type="InterPro" id="IPR005496">
    <property type="entry name" value="Integral_membrane_TerC"/>
</dbReference>
<dbReference type="PANTHER" id="PTHR22777">
    <property type="entry name" value="HEMOLYSIN-RELATED"/>
    <property type="match status" value="1"/>
</dbReference>
<organism evidence="12 13">
    <name type="scientific">Yanghanlia caeni</name>
    <dbReference type="NCBI Taxonomy" id="3064283"/>
    <lineage>
        <taxon>Bacteria</taxon>
        <taxon>Pseudomonadati</taxon>
        <taxon>Pseudomonadota</taxon>
        <taxon>Betaproteobacteria</taxon>
        <taxon>Burkholderiales</taxon>
        <taxon>Alcaligenaceae</taxon>
        <taxon>Yanghanlia</taxon>
    </lineage>
</organism>
<evidence type="ECO:0000256" key="7">
    <source>
        <dbReference type="ARBA" id="ARBA00023122"/>
    </source>
</evidence>
<evidence type="ECO:0000256" key="1">
    <source>
        <dbReference type="ARBA" id="ARBA00004651"/>
    </source>
</evidence>
<accession>A0ABU1D8R1</accession>
<evidence type="ECO:0000256" key="8">
    <source>
        <dbReference type="ARBA" id="ARBA00023136"/>
    </source>
</evidence>
<dbReference type="Proteomes" id="UP001232156">
    <property type="component" value="Unassembled WGS sequence"/>
</dbReference>